<reference evidence="1 2" key="1">
    <citation type="submission" date="2014-02" db="EMBL/GenBank/DDBJ databases">
        <title>Genome Sequence of an Hyperthermophilic Archaeon, Thermococcus nautili 30-1, producing viral vesicles.</title>
        <authorList>
            <person name="Oberto J."/>
            <person name="Gaudin M."/>
            <person name="Cossu M."/>
            <person name="Gorlas A."/>
            <person name="Slesarev A."/>
            <person name="Marguet E."/>
            <person name="Forterre P."/>
        </authorList>
    </citation>
    <scope>NUCLEOTIDE SEQUENCE [LARGE SCALE GENOMIC DNA]</scope>
    <source>
        <strain evidence="1 2">30-1</strain>
    </source>
</reference>
<dbReference type="KEGG" id="tnu:BD01_0404"/>
<gene>
    <name evidence="1" type="ORF">BD01_0404</name>
</gene>
<evidence type="ECO:0000313" key="1">
    <source>
        <dbReference type="EMBL" id="AHL22030.1"/>
    </source>
</evidence>
<organism evidence="1 2">
    <name type="scientific">Thermococcus nautili</name>
    <dbReference type="NCBI Taxonomy" id="195522"/>
    <lineage>
        <taxon>Archaea</taxon>
        <taxon>Methanobacteriati</taxon>
        <taxon>Methanobacteriota</taxon>
        <taxon>Thermococci</taxon>
        <taxon>Thermococcales</taxon>
        <taxon>Thermococcaceae</taxon>
        <taxon>Thermococcus</taxon>
    </lineage>
</organism>
<protein>
    <submittedName>
        <fullName evidence="1">Uncharacterized protein</fullName>
    </submittedName>
</protein>
<dbReference type="AlphaFoldDB" id="W8P3N6"/>
<dbReference type="EMBL" id="CP007264">
    <property type="protein sequence ID" value="AHL22030.1"/>
    <property type="molecule type" value="Genomic_DNA"/>
</dbReference>
<name>W8P3N6_9EURY</name>
<dbReference type="HOGENOM" id="CLU_1493050_0_0_2"/>
<dbReference type="GeneID" id="24958031"/>
<proteinExistence type="predicted"/>
<dbReference type="Proteomes" id="UP000019434">
    <property type="component" value="Chromosome"/>
</dbReference>
<accession>W8P3N6</accession>
<sequence length="180" mass="20037">MRTGATVFLLLLLVALSVHQLVSHSTSCWWSSEVNPSLEPGNGTVYVYFDGGGNTYLYLPVYLNWSLRPLGLTPIFVDWNASNVTGNVLIVSVPFWGEFAGFLSVTYRANVTIEYYKNVSVREVILRHVNGQKVPAEPAARAHLTVTMRAGYLSKFDPYLELAKIISEKTGKILRPSDKP</sequence>
<evidence type="ECO:0000313" key="2">
    <source>
        <dbReference type="Proteomes" id="UP000019434"/>
    </source>
</evidence>
<dbReference type="STRING" id="195522.BD01_0404"/>
<dbReference type="RefSeq" id="WP_042689386.1">
    <property type="nucleotide sequence ID" value="NZ_CP007264.1"/>
</dbReference>
<keyword evidence="2" id="KW-1185">Reference proteome</keyword>